<dbReference type="EMBL" id="KN848905">
    <property type="protein sequence ID" value="KIR58557.1"/>
    <property type="molecule type" value="Genomic_DNA"/>
</dbReference>
<evidence type="ECO:0000313" key="2">
    <source>
        <dbReference type="Proteomes" id="UP000053800"/>
    </source>
</evidence>
<organism evidence="1 2">
    <name type="scientific">Cryptococcus bacillisporus CA1873</name>
    <dbReference type="NCBI Taxonomy" id="1296111"/>
    <lineage>
        <taxon>Eukaryota</taxon>
        <taxon>Fungi</taxon>
        <taxon>Dikarya</taxon>
        <taxon>Basidiomycota</taxon>
        <taxon>Agaricomycotina</taxon>
        <taxon>Tremellomycetes</taxon>
        <taxon>Tremellales</taxon>
        <taxon>Cryptococcaceae</taxon>
        <taxon>Cryptococcus</taxon>
        <taxon>Cryptococcus gattii species complex</taxon>
    </lineage>
</organism>
<evidence type="ECO:0000313" key="1">
    <source>
        <dbReference type="EMBL" id="KIR58557.1"/>
    </source>
</evidence>
<feature type="non-terminal residue" evidence="1">
    <location>
        <position position="31"/>
    </location>
</feature>
<reference evidence="1 2" key="1">
    <citation type="submission" date="2015-01" db="EMBL/GenBank/DDBJ databases">
        <title>The Genome Sequence of Cryptococcus gattii CA1873.</title>
        <authorList>
            <consortium name="The Broad Institute Genomics Platform"/>
            <person name="Cuomo C."/>
            <person name="Litvintseva A."/>
            <person name="Chen Y."/>
            <person name="Heitman J."/>
            <person name="Sun S."/>
            <person name="Springer D."/>
            <person name="Dromer F."/>
            <person name="Young S."/>
            <person name="Zeng Q."/>
            <person name="Gargeya S."/>
            <person name="Abouelleil A."/>
            <person name="Alvarado L."/>
            <person name="Chapman S.B."/>
            <person name="Gainer-Dewar J."/>
            <person name="Goldberg J."/>
            <person name="Griggs A."/>
            <person name="Gujja S."/>
            <person name="Hansen M."/>
            <person name="Howarth C."/>
            <person name="Imamovic A."/>
            <person name="Larimer J."/>
            <person name="Murphy C."/>
            <person name="Naylor J."/>
            <person name="Pearson M."/>
            <person name="Priest M."/>
            <person name="Roberts A."/>
            <person name="Saif S."/>
            <person name="Shea T."/>
            <person name="Sykes S."/>
            <person name="Wortman J."/>
            <person name="Nusbaum C."/>
            <person name="Birren B."/>
        </authorList>
    </citation>
    <scope>NUCLEOTIDE SEQUENCE [LARGE SCALE GENOMIC DNA]</scope>
    <source>
        <strain evidence="1 2">CA1873</strain>
    </source>
</reference>
<dbReference type="Proteomes" id="UP000053800">
    <property type="component" value="Unassembled WGS sequence"/>
</dbReference>
<name>A0ABR5B4P7_CRYGA</name>
<keyword evidence="2" id="KW-1185">Reference proteome</keyword>
<protein>
    <submittedName>
        <fullName evidence="1">Uncharacterized protein</fullName>
    </submittedName>
</protein>
<proteinExistence type="predicted"/>
<sequence length="31" mass="3967">MFYLWHQHVWVQVVTLRQIRGVWRKSSLWLL</sequence>
<gene>
    <name evidence="1" type="ORF">I314_05805</name>
</gene>
<accession>A0ABR5B4P7</accession>